<dbReference type="Gene3D" id="1.10.260.40">
    <property type="entry name" value="lambda repressor-like DNA-binding domains"/>
    <property type="match status" value="1"/>
</dbReference>
<dbReference type="InterPro" id="IPR010982">
    <property type="entry name" value="Lambda_DNA-bd_dom_sf"/>
</dbReference>
<evidence type="ECO:0000313" key="4">
    <source>
        <dbReference type="Proteomes" id="UP001597262"/>
    </source>
</evidence>
<proteinExistence type="predicted"/>
<gene>
    <name evidence="3" type="ORF">ACFQ3W_24555</name>
</gene>
<organism evidence="3 4">
    <name type="scientific">Paenibacillus puldeungensis</name>
    <dbReference type="NCBI Taxonomy" id="696536"/>
    <lineage>
        <taxon>Bacteria</taxon>
        <taxon>Bacillati</taxon>
        <taxon>Bacillota</taxon>
        <taxon>Bacilli</taxon>
        <taxon>Bacillales</taxon>
        <taxon>Paenibacillaceae</taxon>
        <taxon>Paenibacillus</taxon>
    </lineage>
</organism>
<evidence type="ECO:0000256" key="1">
    <source>
        <dbReference type="PROSITE-ProRule" id="PRU00339"/>
    </source>
</evidence>
<evidence type="ECO:0000259" key="2">
    <source>
        <dbReference type="PROSITE" id="PS50943"/>
    </source>
</evidence>
<feature type="repeat" description="TPR" evidence="1">
    <location>
        <begin position="246"/>
        <end position="279"/>
    </location>
</feature>
<comment type="caution">
    <text evidence="3">The sequence shown here is derived from an EMBL/GenBank/DDBJ whole genome shotgun (WGS) entry which is preliminary data.</text>
</comment>
<dbReference type="SMART" id="SM00530">
    <property type="entry name" value="HTH_XRE"/>
    <property type="match status" value="1"/>
</dbReference>
<dbReference type="EMBL" id="JBHTLM010000031">
    <property type="protein sequence ID" value="MFD1179446.1"/>
    <property type="molecule type" value="Genomic_DNA"/>
</dbReference>
<dbReference type="SUPFAM" id="SSF47413">
    <property type="entry name" value="lambda repressor-like DNA-binding domains"/>
    <property type="match status" value="1"/>
</dbReference>
<feature type="domain" description="HTH cro/C1-type" evidence="2">
    <location>
        <begin position="11"/>
        <end position="65"/>
    </location>
</feature>
<dbReference type="CDD" id="cd00093">
    <property type="entry name" value="HTH_XRE"/>
    <property type="match status" value="1"/>
</dbReference>
<dbReference type="InterPro" id="IPR001387">
    <property type="entry name" value="Cro/C1-type_HTH"/>
</dbReference>
<sequence length="458" mass="53737">MNSSTTIRTVLNDFMDQERLNLTQFAQRSRINAGTLSSILNGNRTLSIDQLDLITEAMGLPRGHFYDQYYEEVLTESTPDWRRIRPFLYGCEEVGNLNGIQKAVQLLLDNLMYAPLLFEVAEDFYNNGKKNAAIILYENVALSEKSQHSERLALCQYRLFMCKLGDDQSKNYQTALQFEFFVDRLNEYDQLDALKDLANTYRSLRCWDKVEEVTRKLNYVAKVLYQKGPKYFNDRQTSRPLFVYLAYSYLLLGNVYENTRNYEKALHYIEKYANLDWVKEDDIDSEYWKEKFQKWAKMNALETRLSSGDLSVLPSYSFYIEDNEDEVLLSLLNILESANRHNFNVDSVLQRFEIPAVTQQDFSKSVYSEKTIKERLTRFYYELAHYYLVNGESNSGVGYLINCLEKSASINEKNCIIRCVGLFERYRDHFDSVTIQTYQKIIAEVYKNEKKIDSTPVT</sequence>
<protein>
    <submittedName>
        <fullName evidence="3">Transcriptional regulator</fullName>
    </submittedName>
</protein>
<dbReference type="PROSITE" id="PS50943">
    <property type="entry name" value="HTH_CROC1"/>
    <property type="match status" value="1"/>
</dbReference>
<reference evidence="4" key="1">
    <citation type="journal article" date="2019" name="Int. J. Syst. Evol. Microbiol.">
        <title>The Global Catalogue of Microorganisms (GCM) 10K type strain sequencing project: providing services to taxonomists for standard genome sequencing and annotation.</title>
        <authorList>
            <consortium name="The Broad Institute Genomics Platform"/>
            <consortium name="The Broad Institute Genome Sequencing Center for Infectious Disease"/>
            <person name="Wu L."/>
            <person name="Ma J."/>
        </authorList>
    </citation>
    <scope>NUCLEOTIDE SEQUENCE [LARGE SCALE GENOMIC DNA]</scope>
    <source>
        <strain evidence="4">CCUG 59189</strain>
    </source>
</reference>
<keyword evidence="4" id="KW-1185">Reference proteome</keyword>
<keyword evidence="1" id="KW-0802">TPR repeat</keyword>
<name>A0ABW3S4Z3_9BACL</name>
<dbReference type="Proteomes" id="UP001597262">
    <property type="component" value="Unassembled WGS sequence"/>
</dbReference>
<accession>A0ABW3S4Z3</accession>
<dbReference type="PROSITE" id="PS50005">
    <property type="entry name" value="TPR"/>
    <property type="match status" value="1"/>
</dbReference>
<dbReference type="InterPro" id="IPR019734">
    <property type="entry name" value="TPR_rpt"/>
</dbReference>
<evidence type="ECO:0000313" key="3">
    <source>
        <dbReference type="EMBL" id="MFD1179446.1"/>
    </source>
</evidence>